<evidence type="ECO:0000256" key="4">
    <source>
        <dbReference type="ARBA" id="ARBA00022617"/>
    </source>
</evidence>
<dbReference type="GO" id="GO:0016020">
    <property type="term" value="C:membrane"/>
    <property type="evidence" value="ECO:0007669"/>
    <property type="project" value="UniProtKB-SubCell"/>
</dbReference>
<comment type="cofactor">
    <cofactor evidence="1">
        <name>heme</name>
        <dbReference type="ChEBI" id="CHEBI:30413"/>
    </cofactor>
</comment>
<dbReference type="PANTHER" id="PTHR47955">
    <property type="entry name" value="CYTOCHROME P450 FAMILY 71 PROTEIN"/>
    <property type="match status" value="1"/>
</dbReference>
<dbReference type="GO" id="GO:0004497">
    <property type="term" value="F:monooxygenase activity"/>
    <property type="evidence" value="ECO:0007669"/>
    <property type="project" value="UniProtKB-KW"/>
</dbReference>
<evidence type="ECO:0000256" key="3">
    <source>
        <dbReference type="ARBA" id="ARBA00010617"/>
    </source>
</evidence>
<keyword evidence="7" id="KW-1133">Transmembrane helix</keyword>
<keyword evidence="10" id="KW-0503">Monooxygenase</keyword>
<keyword evidence="6" id="KW-0479">Metal-binding</keyword>
<protein>
    <submittedName>
        <fullName evidence="12">Uncharacterized protein</fullName>
    </submittedName>
</protein>
<evidence type="ECO:0000313" key="12">
    <source>
        <dbReference type="EMBL" id="KAG5575289.1"/>
    </source>
</evidence>
<sequence length="98" mass="11658">MVAFDEEAHERKRFNHILVEAQAMLASFFVSDFFPSLSWIDKLTGLTDRLEKNFKDLNEFYEELIEQHHNPNRPKSVEGDNKYYRSFATVEERTINTN</sequence>
<evidence type="ECO:0000256" key="5">
    <source>
        <dbReference type="ARBA" id="ARBA00022692"/>
    </source>
</evidence>
<comment type="similarity">
    <text evidence="3">Belongs to the cytochrome P450 family.</text>
</comment>
<dbReference type="GO" id="GO:0020037">
    <property type="term" value="F:heme binding"/>
    <property type="evidence" value="ECO:0007669"/>
    <property type="project" value="InterPro"/>
</dbReference>
<organism evidence="12 13">
    <name type="scientific">Solanum commersonii</name>
    <name type="common">Commerson's wild potato</name>
    <name type="synonym">Commerson's nightshade</name>
    <dbReference type="NCBI Taxonomy" id="4109"/>
    <lineage>
        <taxon>Eukaryota</taxon>
        <taxon>Viridiplantae</taxon>
        <taxon>Streptophyta</taxon>
        <taxon>Embryophyta</taxon>
        <taxon>Tracheophyta</taxon>
        <taxon>Spermatophyta</taxon>
        <taxon>Magnoliopsida</taxon>
        <taxon>eudicotyledons</taxon>
        <taxon>Gunneridae</taxon>
        <taxon>Pentapetalae</taxon>
        <taxon>asterids</taxon>
        <taxon>lamiids</taxon>
        <taxon>Solanales</taxon>
        <taxon>Solanaceae</taxon>
        <taxon>Solanoideae</taxon>
        <taxon>Solaneae</taxon>
        <taxon>Solanum</taxon>
    </lineage>
</organism>
<gene>
    <name evidence="12" type="ORF">H5410_055423</name>
</gene>
<dbReference type="EMBL" id="JACXVP010000011">
    <property type="protein sequence ID" value="KAG5575289.1"/>
    <property type="molecule type" value="Genomic_DNA"/>
</dbReference>
<dbReference type="InterPro" id="IPR036396">
    <property type="entry name" value="Cyt_P450_sf"/>
</dbReference>
<evidence type="ECO:0000256" key="8">
    <source>
        <dbReference type="ARBA" id="ARBA00023002"/>
    </source>
</evidence>
<keyword evidence="4" id="KW-0349">Heme</keyword>
<keyword evidence="11" id="KW-0472">Membrane</keyword>
<reference evidence="12 13" key="1">
    <citation type="submission" date="2020-09" db="EMBL/GenBank/DDBJ databases">
        <title>De no assembly of potato wild relative species, Solanum commersonii.</title>
        <authorList>
            <person name="Cho K."/>
        </authorList>
    </citation>
    <scope>NUCLEOTIDE SEQUENCE [LARGE SCALE GENOMIC DNA]</scope>
    <source>
        <strain evidence="12">LZ3.2</strain>
        <tissue evidence="12">Leaf</tissue>
    </source>
</reference>
<dbReference type="AlphaFoldDB" id="A0A9J5WHJ1"/>
<accession>A0A9J5WHJ1</accession>
<dbReference type="OrthoDB" id="2789670at2759"/>
<comment type="caution">
    <text evidence="12">The sequence shown here is derived from an EMBL/GenBank/DDBJ whole genome shotgun (WGS) entry which is preliminary data.</text>
</comment>
<evidence type="ECO:0000256" key="10">
    <source>
        <dbReference type="ARBA" id="ARBA00023033"/>
    </source>
</evidence>
<evidence type="ECO:0000313" key="13">
    <source>
        <dbReference type="Proteomes" id="UP000824120"/>
    </source>
</evidence>
<dbReference type="GO" id="GO:0016705">
    <property type="term" value="F:oxidoreductase activity, acting on paired donors, with incorporation or reduction of molecular oxygen"/>
    <property type="evidence" value="ECO:0007669"/>
    <property type="project" value="InterPro"/>
</dbReference>
<evidence type="ECO:0000256" key="1">
    <source>
        <dbReference type="ARBA" id="ARBA00001971"/>
    </source>
</evidence>
<keyword evidence="9" id="KW-0408">Iron</keyword>
<comment type="subcellular location">
    <subcellularLocation>
        <location evidence="2">Membrane</location>
        <topology evidence="2">Single-pass membrane protein</topology>
    </subcellularLocation>
</comment>
<evidence type="ECO:0000256" key="6">
    <source>
        <dbReference type="ARBA" id="ARBA00022723"/>
    </source>
</evidence>
<dbReference type="GO" id="GO:0005506">
    <property type="term" value="F:iron ion binding"/>
    <property type="evidence" value="ECO:0007669"/>
    <property type="project" value="InterPro"/>
</dbReference>
<proteinExistence type="inferred from homology"/>
<name>A0A9J5WHJ1_SOLCO</name>
<dbReference type="Proteomes" id="UP000824120">
    <property type="component" value="Chromosome 11"/>
</dbReference>
<evidence type="ECO:0000256" key="7">
    <source>
        <dbReference type="ARBA" id="ARBA00022989"/>
    </source>
</evidence>
<keyword evidence="13" id="KW-1185">Reference proteome</keyword>
<dbReference type="PANTHER" id="PTHR47955:SF22">
    <property type="entry name" value="CYTOCHROME P450 83B1-LIKE"/>
    <property type="match status" value="1"/>
</dbReference>
<dbReference type="Gene3D" id="1.10.630.10">
    <property type="entry name" value="Cytochrome P450"/>
    <property type="match status" value="1"/>
</dbReference>
<keyword evidence="8" id="KW-0560">Oxidoreductase</keyword>
<evidence type="ECO:0000256" key="9">
    <source>
        <dbReference type="ARBA" id="ARBA00023004"/>
    </source>
</evidence>
<evidence type="ECO:0000256" key="2">
    <source>
        <dbReference type="ARBA" id="ARBA00004167"/>
    </source>
</evidence>
<keyword evidence="5" id="KW-0812">Transmembrane</keyword>
<dbReference type="SUPFAM" id="SSF48264">
    <property type="entry name" value="Cytochrome P450"/>
    <property type="match status" value="1"/>
</dbReference>
<evidence type="ECO:0000256" key="11">
    <source>
        <dbReference type="ARBA" id="ARBA00023136"/>
    </source>
</evidence>